<feature type="compositionally biased region" description="Low complexity" evidence="1">
    <location>
        <begin position="64"/>
        <end position="73"/>
    </location>
</feature>
<accession>A0A1I0UWL4</accession>
<evidence type="ECO:0000256" key="2">
    <source>
        <dbReference type="SAM" id="Phobius"/>
    </source>
</evidence>
<dbReference type="RefSeq" id="WP_052807659.1">
    <property type="nucleotide sequence ID" value="NZ_AP022213.1"/>
</dbReference>
<dbReference type="InterPro" id="IPR054636">
    <property type="entry name" value="CydP"/>
</dbReference>
<dbReference type="STRING" id="319939.SAMN05216263_13016"/>
<reference evidence="4 5" key="2">
    <citation type="submission" date="2019-12" db="EMBL/GenBank/DDBJ databases">
        <title>Draft genome sequence of Pseudomonas otitidis recovered from a chicken carcass.</title>
        <authorList>
            <person name="Vieira T.R."/>
            <person name="Oliviera E.F.C."/>
            <person name="Silva N.M.V."/>
            <person name="Sambrano G.E."/>
            <person name="Cibulski S.P."/>
            <person name="Cardoso M.R.I."/>
        </authorList>
    </citation>
    <scope>NUCLEOTIDE SEQUENCE [LARGE SCALE GENOMIC DNA]</scope>
    <source>
        <strain evidence="4 5">25_K</strain>
    </source>
</reference>
<keyword evidence="2" id="KW-1133">Transmembrane helix</keyword>
<dbReference type="Proteomes" id="UP000461288">
    <property type="component" value="Unassembled WGS sequence"/>
</dbReference>
<feature type="region of interest" description="Disordered" evidence="1">
    <location>
        <begin position="47"/>
        <end position="73"/>
    </location>
</feature>
<evidence type="ECO:0000313" key="3">
    <source>
        <dbReference type="EMBL" id="BBT18946.1"/>
    </source>
</evidence>
<evidence type="ECO:0000313" key="6">
    <source>
        <dbReference type="Proteomes" id="UP000515591"/>
    </source>
</evidence>
<dbReference type="Proteomes" id="UP000515591">
    <property type="component" value="Chromosome"/>
</dbReference>
<sequence>MHTRRTLMSSRTLVREITCILLIKLLLLWGIKTLWFDAPTVPRDGASRTAARLLDAPTPPSASPQPSTEESPR</sequence>
<dbReference type="EMBL" id="AP022213">
    <property type="protein sequence ID" value="BBT18946.1"/>
    <property type="molecule type" value="Genomic_DNA"/>
</dbReference>
<protein>
    <submittedName>
        <fullName evidence="4">Uncharacterized protein</fullName>
    </submittedName>
</protein>
<keyword evidence="2" id="KW-0472">Membrane</keyword>
<name>A0A1I0UWL4_9GAMM</name>
<reference evidence="3 6" key="1">
    <citation type="submission" date="2019-12" db="EMBL/GenBank/DDBJ databases">
        <title>complete genome sequences of Pseudomonas otitidis str. WP8-S17-CRE-03 isolated from wastewater treatment plant effluent.</title>
        <authorList>
            <person name="Sekizuka T."/>
            <person name="Itokawa K."/>
            <person name="Yatsu K."/>
            <person name="Inamine Y."/>
            <person name="Kuroda M."/>
        </authorList>
    </citation>
    <scope>NUCLEOTIDE SEQUENCE [LARGE SCALE GENOMIC DNA]</scope>
    <source>
        <strain evidence="3 6">WP8-S17-CRE-03</strain>
    </source>
</reference>
<proteinExistence type="predicted"/>
<gene>
    <name evidence="4" type="ORF">GO594_05460</name>
    <name evidence="3" type="ORF">WP8S17C03_49950</name>
</gene>
<evidence type="ECO:0000256" key="1">
    <source>
        <dbReference type="SAM" id="MobiDB-lite"/>
    </source>
</evidence>
<dbReference type="NCBIfam" id="NF045611">
    <property type="entry name" value="small_CydP"/>
    <property type="match status" value="1"/>
</dbReference>
<keyword evidence="2" id="KW-0812">Transmembrane</keyword>
<evidence type="ECO:0000313" key="5">
    <source>
        <dbReference type="Proteomes" id="UP000461288"/>
    </source>
</evidence>
<dbReference type="EMBL" id="WTFN01000009">
    <property type="protein sequence ID" value="MWK55411.1"/>
    <property type="molecule type" value="Genomic_DNA"/>
</dbReference>
<evidence type="ECO:0000313" key="4">
    <source>
        <dbReference type="EMBL" id="MWK55411.1"/>
    </source>
</evidence>
<dbReference type="AlphaFoldDB" id="A0A1I0UWL4"/>
<feature type="transmembrane region" description="Helical" evidence="2">
    <location>
        <begin position="12"/>
        <end position="31"/>
    </location>
</feature>
<organism evidence="4 5">
    <name type="scientific">Metapseudomonas otitidis</name>
    <dbReference type="NCBI Taxonomy" id="319939"/>
    <lineage>
        <taxon>Bacteria</taxon>
        <taxon>Pseudomonadati</taxon>
        <taxon>Pseudomonadota</taxon>
        <taxon>Gammaproteobacteria</taxon>
        <taxon>Pseudomonadales</taxon>
        <taxon>Pseudomonadaceae</taxon>
        <taxon>Metapseudomonas</taxon>
    </lineage>
</organism>